<keyword evidence="4" id="KW-1185">Reference proteome</keyword>
<accession>A0A3A3G4V5</accession>
<proteinExistence type="predicted"/>
<organism evidence="3 4">
    <name type="scientific">Noviherbaspirillum sedimenti</name>
    <dbReference type="NCBI Taxonomy" id="2320865"/>
    <lineage>
        <taxon>Bacteria</taxon>
        <taxon>Pseudomonadati</taxon>
        <taxon>Pseudomonadota</taxon>
        <taxon>Betaproteobacteria</taxon>
        <taxon>Burkholderiales</taxon>
        <taxon>Oxalobacteraceae</taxon>
        <taxon>Noviherbaspirillum</taxon>
    </lineage>
</organism>
<keyword evidence="2" id="KW-0472">Membrane</keyword>
<evidence type="ECO:0000313" key="3">
    <source>
        <dbReference type="EMBL" id="RJG03508.1"/>
    </source>
</evidence>
<keyword evidence="2" id="KW-1133">Transmembrane helix</keyword>
<comment type="caution">
    <text evidence="3">The sequence shown here is derived from an EMBL/GenBank/DDBJ whole genome shotgun (WGS) entry which is preliminary data.</text>
</comment>
<sequence>MAGSRVFSVMLGGFAGIVIMDRTVIAVMMAGAFQMLKLMRNVENIFQRRPSALHGKTMQGQKQHQENANETAHG</sequence>
<dbReference type="Proteomes" id="UP000266327">
    <property type="component" value="Unassembled WGS sequence"/>
</dbReference>
<evidence type="ECO:0000313" key="4">
    <source>
        <dbReference type="Proteomes" id="UP000266327"/>
    </source>
</evidence>
<dbReference type="AlphaFoldDB" id="A0A3A3G4V5"/>
<name>A0A3A3G4V5_9BURK</name>
<evidence type="ECO:0000256" key="1">
    <source>
        <dbReference type="SAM" id="MobiDB-lite"/>
    </source>
</evidence>
<feature type="compositionally biased region" description="Basic and acidic residues" evidence="1">
    <location>
        <begin position="63"/>
        <end position="74"/>
    </location>
</feature>
<reference evidence="4" key="1">
    <citation type="submission" date="2018-09" db="EMBL/GenBank/DDBJ databases">
        <authorList>
            <person name="Zhu H."/>
        </authorList>
    </citation>
    <scope>NUCLEOTIDE SEQUENCE [LARGE SCALE GENOMIC DNA]</scope>
    <source>
        <strain evidence="4">K1S02-23</strain>
    </source>
</reference>
<gene>
    <name evidence="3" type="ORF">D3878_19485</name>
</gene>
<feature type="region of interest" description="Disordered" evidence="1">
    <location>
        <begin position="52"/>
        <end position="74"/>
    </location>
</feature>
<evidence type="ECO:0000256" key="2">
    <source>
        <dbReference type="SAM" id="Phobius"/>
    </source>
</evidence>
<keyword evidence="2" id="KW-0812">Transmembrane</keyword>
<protein>
    <submittedName>
        <fullName evidence="3">Uncharacterized protein</fullName>
    </submittedName>
</protein>
<feature type="transmembrane region" description="Helical" evidence="2">
    <location>
        <begin position="6"/>
        <end position="30"/>
    </location>
</feature>
<dbReference type="EMBL" id="QYUQ01000002">
    <property type="protein sequence ID" value="RJG03508.1"/>
    <property type="molecule type" value="Genomic_DNA"/>
</dbReference>